<organism evidence="2 3">
    <name type="scientific">Streptomyces hygroscopicus</name>
    <dbReference type="NCBI Taxonomy" id="1912"/>
    <lineage>
        <taxon>Bacteria</taxon>
        <taxon>Bacillati</taxon>
        <taxon>Actinomycetota</taxon>
        <taxon>Actinomycetes</taxon>
        <taxon>Kitasatosporales</taxon>
        <taxon>Streptomycetaceae</taxon>
        <taxon>Streptomyces</taxon>
        <taxon>Streptomyces violaceusniger group</taxon>
    </lineage>
</organism>
<reference evidence="2" key="1">
    <citation type="submission" date="2024-05" db="EMBL/GenBank/DDBJ databases">
        <title>Whole genome shotgun sequence of Streptomyces hygroscopicus NBRC 113678.</title>
        <authorList>
            <person name="Komaki H."/>
            <person name="Tamura T."/>
        </authorList>
    </citation>
    <scope>NUCLEOTIDE SEQUENCE</scope>
    <source>
        <strain evidence="2">N11-34</strain>
    </source>
</reference>
<comment type="caution">
    <text evidence="2">The sequence shown here is derived from an EMBL/GenBank/DDBJ whole genome shotgun (WGS) entry which is preliminary data.</text>
</comment>
<accession>A0ABQ3U004</accession>
<dbReference type="Pfam" id="PF04149">
    <property type="entry name" value="DUF397"/>
    <property type="match status" value="1"/>
</dbReference>
<dbReference type="EMBL" id="BNEK01000003">
    <property type="protein sequence ID" value="GHJ28914.1"/>
    <property type="molecule type" value="Genomic_DNA"/>
</dbReference>
<dbReference type="Proteomes" id="UP001054854">
    <property type="component" value="Unassembled WGS sequence"/>
</dbReference>
<keyword evidence="3" id="KW-1185">Reference proteome</keyword>
<evidence type="ECO:0000259" key="1">
    <source>
        <dbReference type="Pfam" id="PF04149"/>
    </source>
</evidence>
<sequence length="69" mass="7203">MSGLEWRKSSFSSGVGGQDCVEVATAPNGLIRLRESDEPAAVITTGPAPWAAFIQGLKRGDFDRLPGGA</sequence>
<feature type="domain" description="DUF397" evidence="1">
    <location>
        <begin position="4"/>
        <end position="58"/>
    </location>
</feature>
<proteinExistence type="predicted"/>
<dbReference type="InterPro" id="IPR007278">
    <property type="entry name" value="DUF397"/>
</dbReference>
<name>A0ABQ3U004_STRHY</name>
<evidence type="ECO:0000313" key="2">
    <source>
        <dbReference type="EMBL" id="GHJ28914.1"/>
    </source>
</evidence>
<evidence type="ECO:0000313" key="3">
    <source>
        <dbReference type="Proteomes" id="UP001054854"/>
    </source>
</evidence>
<protein>
    <recommendedName>
        <fullName evidence="1">DUF397 domain-containing protein</fullName>
    </recommendedName>
</protein>
<gene>
    <name evidence="2" type="ORF">TPA0910_33470</name>
</gene>
<dbReference type="RefSeq" id="WP_030838650.1">
    <property type="nucleotide sequence ID" value="NZ_BBON01000113.1"/>
</dbReference>